<dbReference type="InterPro" id="IPR043519">
    <property type="entry name" value="NT_sf"/>
</dbReference>
<dbReference type="InterPro" id="IPR041633">
    <property type="entry name" value="Polbeta"/>
</dbReference>
<dbReference type="Pfam" id="PF18765">
    <property type="entry name" value="Polbeta"/>
    <property type="match status" value="1"/>
</dbReference>
<dbReference type="AlphaFoldDB" id="A0A1F4RDD0"/>
<gene>
    <name evidence="2" type="ORF">A3H38_02465</name>
</gene>
<dbReference type="CDD" id="cd05403">
    <property type="entry name" value="NT_KNTase_like"/>
    <property type="match status" value="1"/>
</dbReference>
<proteinExistence type="predicted"/>
<sequence>MGSATKKVGLKEEINKSINFLKKHFKIDQVILFGSQASGNADEHSDIDLAVISPDFSGRSYEEIINIFAELAIKYSSKIEIRPYSPADLKAARPTNFLGFILKNGQTVYKSNRLYL</sequence>
<dbReference type="SUPFAM" id="SSF81301">
    <property type="entry name" value="Nucleotidyltransferase"/>
    <property type="match status" value="1"/>
</dbReference>
<evidence type="ECO:0000259" key="1">
    <source>
        <dbReference type="Pfam" id="PF18765"/>
    </source>
</evidence>
<dbReference type="PANTHER" id="PTHR43449">
    <property type="entry name" value="NUCLEOTIDYLTRANSFERASE"/>
    <property type="match status" value="1"/>
</dbReference>
<evidence type="ECO:0000313" key="2">
    <source>
        <dbReference type="EMBL" id="OGC06191.1"/>
    </source>
</evidence>
<dbReference type="PANTHER" id="PTHR43449:SF1">
    <property type="entry name" value="POLYMERASE BETA NUCLEOTIDYLTRANSFERASE DOMAIN-CONTAINING PROTEIN"/>
    <property type="match status" value="1"/>
</dbReference>
<protein>
    <recommendedName>
        <fullName evidence="1">Polymerase beta nucleotidyltransferase domain-containing protein</fullName>
    </recommendedName>
</protein>
<feature type="domain" description="Polymerase beta nucleotidyltransferase" evidence="1">
    <location>
        <begin position="15"/>
        <end position="113"/>
    </location>
</feature>
<accession>A0A1F4RDD0</accession>
<reference evidence="2 3" key="1">
    <citation type="journal article" date="2016" name="Nat. Commun.">
        <title>Thousands of microbial genomes shed light on interconnected biogeochemical processes in an aquifer system.</title>
        <authorList>
            <person name="Anantharaman K."/>
            <person name="Brown C.T."/>
            <person name="Hug L.A."/>
            <person name="Sharon I."/>
            <person name="Castelle C.J."/>
            <person name="Probst A.J."/>
            <person name="Thomas B.C."/>
            <person name="Singh A."/>
            <person name="Wilkins M.J."/>
            <person name="Karaoz U."/>
            <person name="Brodie E.L."/>
            <person name="Williams K.H."/>
            <person name="Hubbard S.S."/>
            <person name="Banfield J.F."/>
        </authorList>
    </citation>
    <scope>NUCLEOTIDE SEQUENCE [LARGE SCALE GENOMIC DNA]</scope>
</reference>
<dbReference type="Gene3D" id="3.30.460.10">
    <property type="entry name" value="Beta Polymerase, domain 2"/>
    <property type="match status" value="1"/>
</dbReference>
<dbReference type="EMBL" id="METP01000024">
    <property type="protein sequence ID" value="OGC06191.1"/>
    <property type="molecule type" value="Genomic_DNA"/>
</dbReference>
<organism evidence="2 3">
    <name type="scientific">candidate division WOR-1 bacterium RIFCSPLOWO2_02_FULL_46_20</name>
    <dbReference type="NCBI Taxonomy" id="1802567"/>
    <lineage>
        <taxon>Bacteria</taxon>
        <taxon>Bacillati</taxon>
        <taxon>Saganbacteria</taxon>
    </lineage>
</organism>
<dbReference type="Proteomes" id="UP000176938">
    <property type="component" value="Unassembled WGS sequence"/>
</dbReference>
<comment type="caution">
    <text evidence="2">The sequence shown here is derived from an EMBL/GenBank/DDBJ whole genome shotgun (WGS) entry which is preliminary data.</text>
</comment>
<name>A0A1F4RDD0_UNCSA</name>
<evidence type="ECO:0000313" key="3">
    <source>
        <dbReference type="Proteomes" id="UP000176938"/>
    </source>
</evidence>